<feature type="transmembrane region" description="Helical" evidence="1">
    <location>
        <begin position="78"/>
        <end position="98"/>
    </location>
</feature>
<keyword evidence="1" id="KW-1133">Transmembrane helix</keyword>
<reference evidence="2" key="2">
    <citation type="submission" date="2023-07" db="EMBL/GenBank/DDBJ databases">
        <authorList>
            <person name="Shen H."/>
        </authorList>
    </citation>
    <scope>NUCLEOTIDE SEQUENCE</scope>
    <source>
        <strain evidence="2">TNR-22</strain>
    </source>
</reference>
<sequence>MTQPDEKGVYRLPGTRTIFVSNPPDIEFRLPAEIGGSRADLSWWMMTVVPIMLVPMLTLCFVLWGPKQNWAAYHEKKFYLAPMLFILPVIGLIGFMFLQMANRGLANLYVQLFEGGAKITLDENQIFDSRVTRNPIAWRDVASTSIEAGKGGTFVSVRLKPDATVSFRRFRLDHRIFNSMLRWWGGKTVEISTEQFDVDPFALASFISAVAANNQAKPSI</sequence>
<name>A0ABT8YJ54_9HYPH</name>
<dbReference type="EMBL" id="JAUOZU010000006">
    <property type="protein sequence ID" value="MDO6963629.1"/>
    <property type="molecule type" value="Genomic_DNA"/>
</dbReference>
<evidence type="ECO:0000313" key="2">
    <source>
        <dbReference type="EMBL" id="MDO6963629.1"/>
    </source>
</evidence>
<gene>
    <name evidence="2" type="ORF">Q4481_06650</name>
</gene>
<organism evidence="2 3">
    <name type="scientific">Rhizobium alvei</name>
    <dbReference type="NCBI Taxonomy" id="1132659"/>
    <lineage>
        <taxon>Bacteria</taxon>
        <taxon>Pseudomonadati</taxon>
        <taxon>Pseudomonadota</taxon>
        <taxon>Alphaproteobacteria</taxon>
        <taxon>Hyphomicrobiales</taxon>
        <taxon>Rhizobiaceae</taxon>
        <taxon>Rhizobium/Agrobacterium group</taxon>
        <taxon>Rhizobium</taxon>
    </lineage>
</organism>
<evidence type="ECO:0000313" key="3">
    <source>
        <dbReference type="Proteomes" id="UP001174932"/>
    </source>
</evidence>
<evidence type="ECO:0008006" key="4">
    <source>
        <dbReference type="Google" id="ProtNLM"/>
    </source>
</evidence>
<dbReference type="Proteomes" id="UP001174932">
    <property type="component" value="Unassembled WGS sequence"/>
</dbReference>
<protein>
    <recommendedName>
        <fullName evidence="4">Transmembrane protein</fullName>
    </recommendedName>
</protein>
<dbReference type="RefSeq" id="WP_304375545.1">
    <property type="nucleotide sequence ID" value="NZ_JAUOZU010000006.1"/>
</dbReference>
<feature type="transmembrane region" description="Helical" evidence="1">
    <location>
        <begin position="43"/>
        <end position="66"/>
    </location>
</feature>
<keyword evidence="1" id="KW-0812">Transmembrane</keyword>
<keyword evidence="3" id="KW-1185">Reference proteome</keyword>
<evidence type="ECO:0000256" key="1">
    <source>
        <dbReference type="SAM" id="Phobius"/>
    </source>
</evidence>
<keyword evidence="1" id="KW-0472">Membrane</keyword>
<reference evidence="2" key="1">
    <citation type="journal article" date="2015" name="Int. J. Syst. Evol. Microbiol.">
        <title>Rhizobium alvei sp. nov., isolated from a freshwater river.</title>
        <authorList>
            <person name="Sheu S.Y."/>
            <person name="Huang H.W."/>
            <person name="Young C.C."/>
            <person name="Chen W.M."/>
        </authorList>
    </citation>
    <scope>NUCLEOTIDE SEQUENCE</scope>
    <source>
        <strain evidence="2">TNR-22</strain>
    </source>
</reference>
<accession>A0ABT8YJ54</accession>
<comment type="caution">
    <text evidence="2">The sequence shown here is derived from an EMBL/GenBank/DDBJ whole genome shotgun (WGS) entry which is preliminary data.</text>
</comment>
<proteinExistence type="predicted"/>